<dbReference type="InterPro" id="IPR052964">
    <property type="entry name" value="Sporulation_signal_mat"/>
</dbReference>
<feature type="transmembrane region" description="Helical" evidence="5">
    <location>
        <begin position="246"/>
        <end position="271"/>
    </location>
</feature>
<sequence>MLPKLPGLQNPFALDLRALALLRIATGAVVLTDLAIRSTDLEAHYTNLGVLPLHVLFQFCWNPYEFSLHTSSGLWAVQAMWFGLAALAAVAVLLGYKTRWATALSWLLLISLQNRNPLIVQGGDDLLRMLLFWGLFLPWGRVYSLDSHRQPLPSSYRYISAATVAYVVQLALVYWCTALLKNSPEWNHDGTAIYYALSLDQILMPLGRWLYPHAELLRGLTLLTYYTELLLPFLLFLPFRTAWWRLLFVGVLYAFHLGISLTLFVGLFYLINMASVLGLLPPSVLSRLAHWLRPRWTRLAARTHAWRSAWARWQPIQVSVQGRTAPTGSRRPLRHLRDVAVSVLLVYICWWNLDTLPQFRWKMAEPVRWFGYLFRVDQRWGMFAPAVFKDDGWFIMEGTTATGQRLDLNRSGRPVSYAKPASVVALFKNDRWRKYTENYLFVTNSYMRPYYCNYLLRIWHQNPAHPPLRQLEVVYMKEISLPDYQVARPTREVLCSCAPK</sequence>
<dbReference type="PANTHER" id="PTHR39535:SF2">
    <property type="entry name" value="HTTM DOMAIN-CONTAINING PROTEIN"/>
    <property type="match status" value="1"/>
</dbReference>
<comment type="caution">
    <text evidence="7">The sequence shown here is derived from an EMBL/GenBank/DDBJ whole genome shotgun (WGS) entry which is preliminary data.</text>
</comment>
<reference evidence="7 8" key="1">
    <citation type="submission" date="2020-11" db="EMBL/GenBank/DDBJ databases">
        <title>Hymenobacter sp.</title>
        <authorList>
            <person name="Kim M.K."/>
        </authorList>
    </citation>
    <scope>NUCLEOTIDE SEQUENCE [LARGE SCALE GENOMIC DNA]</scope>
    <source>
        <strain evidence="7 8">BT594</strain>
    </source>
</reference>
<evidence type="ECO:0000313" key="8">
    <source>
        <dbReference type="Proteomes" id="UP000601099"/>
    </source>
</evidence>
<name>A0ABS0L548_9BACT</name>
<gene>
    <name evidence="7" type="ORF">I5L79_17215</name>
</gene>
<keyword evidence="3 5" id="KW-1133">Transmembrane helix</keyword>
<dbReference type="Proteomes" id="UP000601099">
    <property type="component" value="Unassembled WGS sequence"/>
</dbReference>
<organism evidence="7 8">
    <name type="scientific">Hymenobacter guriensis</name>
    <dbReference type="NCBI Taxonomy" id="2793065"/>
    <lineage>
        <taxon>Bacteria</taxon>
        <taxon>Pseudomonadati</taxon>
        <taxon>Bacteroidota</taxon>
        <taxon>Cytophagia</taxon>
        <taxon>Cytophagales</taxon>
        <taxon>Hymenobacteraceae</taxon>
        <taxon>Hymenobacter</taxon>
    </lineage>
</organism>
<evidence type="ECO:0000256" key="1">
    <source>
        <dbReference type="ARBA" id="ARBA00004127"/>
    </source>
</evidence>
<proteinExistence type="predicted"/>
<feature type="transmembrane region" description="Helical" evidence="5">
    <location>
        <begin position="223"/>
        <end position="239"/>
    </location>
</feature>
<evidence type="ECO:0000256" key="4">
    <source>
        <dbReference type="ARBA" id="ARBA00023136"/>
    </source>
</evidence>
<evidence type="ECO:0000313" key="7">
    <source>
        <dbReference type="EMBL" id="MBG8555293.1"/>
    </source>
</evidence>
<keyword evidence="8" id="KW-1185">Reference proteome</keyword>
<comment type="subcellular location">
    <subcellularLocation>
        <location evidence="1">Endomembrane system</location>
        <topology evidence="1">Multi-pass membrane protein</topology>
    </subcellularLocation>
</comment>
<accession>A0ABS0L548</accession>
<evidence type="ECO:0000256" key="5">
    <source>
        <dbReference type="SAM" id="Phobius"/>
    </source>
</evidence>
<evidence type="ECO:0000256" key="3">
    <source>
        <dbReference type="ARBA" id="ARBA00022989"/>
    </source>
</evidence>
<evidence type="ECO:0000259" key="6">
    <source>
        <dbReference type="SMART" id="SM00752"/>
    </source>
</evidence>
<dbReference type="SMART" id="SM00752">
    <property type="entry name" value="HTTM"/>
    <property type="match status" value="1"/>
</dbReference>
<keyword evidence="2 5" id="KW-0812">Transmembrane</keyword>
<evidence type="ECO:0000256" key="2">
    <source>
        <dbReference type="ARBA" id="ARBA00022692"/>
    </source>
</evidence>
<dbReference type="InterPro" id="IPR011020">
    <property type="entry name" value="HTTM-like"/>
</dbReference>
<protein>
    <submittedName>
        <fullName evidence="7">HTTM domain-containing protein</fullName>
    </submittedName>
</protein>
<feature type="transmembrane region" description="Helical" evidence="5">
    <location>
        <begin position="156"/>
        <end position="180"/>
    </location>
</feature>
<feature type="transmembrane region" description="Helical" evidence="5">
    <location>
        <begin position="76"/>
        <end position="96"/>
    </location>
</feature>
<feature type="domain" description="HTTM-like" evidence="6">
    <location>
        <begin position="11"/>
        <end position="284"/>
    </location>
</feature>
<dbReference type="EMBL" id="JADWYK010000012">
    <property type="protein sequence ID" value="MBG8555293.1"/>
    <property type="molecule type" value="Genomic_DNA"/>
</dbReference>
<dbReference type="PANTHER" id="PTHR39535">
    <property type="entry name" value="SPORULATION-DELAYING PROTEIN SDPB"/>
    <property type="match status" value="1"/>
</dbReference>
<dbReference type="RefSeq" id="WP_196956316.1">
    <property type="nucleotide sequence ID" value="NZ_JADWYK010000012.1"/>
</dbReference>
<keyword evidence="4 5" id="KW-0472">Membrane</keyword>